<organism evidence="3 4">
    <name type="scientific">Chloroflexus islandicus</name>
    <dbReference type="NCBI Taxonomy" id="1707952"/>
    <lineage>
        <taxon>Bacteria</taxon>
        <taxon>Bacillati</taxon>
        <taxon>Chloroflexota</taxon>
        <taxon>Chloroflexia</taxon>
        <taxon>Chloroflexales</taxon>
        <taxon>Chloroflexineae</taxon>
        <taxon>Chloroflexaceae</taxon>
        <taxon>Chloroflexus</taxon>
    </lineage>
</organism>
<dbReference type="Proteomes" id="UP000078287">
    <property type="component" value="Unassembled WGS sequence"/>
</dbReference>
<dbReference type="STRING" id="1707952.A6A03_09800"/>
<gene>
    <name evidence="3" type="ORF">A6A03_09800</name>
</gene>
<name>A0A178MHE4_9CHLR</name>
<sequence>MPHFDQTLDVKGAKCPMPLVKSRKAITELPVGQVLQVISTDRGSVADFQGWVKTAKNVELVAQETVQENGQELYVHYLRRTA</sequence>
<evidence type="ECO:0000313" key="3">
    <source>
        <dbReference type="EMBL" id="OAN47538.1"/>
    </source>
</evidence>
<dbReference type="SUPFAM" id="SSF64307">
    <property type="entry name" value="SirA-like"/>
    <property type="match status" value="1"/>
</dbReference>
<dbReference type="AlphaFoldDB" id="A0A178MHE4"/>
<evidence type="ECO:0000259" key="2">
    <source>
        <dbReference type="PROSITE" id="PS01148"/>
    </source>
</evidence>
<evidence type="ECO:0000313" key="4">
    <source>
        <dbReference type="Proteomes" id="UP000078287"/>
    </source>
</evidence>
<comment type="similarity">
    <text evidence="1">Belongs to the sulfur carrier protein TusA family.</text>
</comment>
<dbReference type="EMBL" id="LWQS01000036">
    <property type="protein sequence ID" value="OAN47538.1"/>
    <property type="molecule type" value="Genomic_DNA"/>
</dbReference>
<comment type="caution">
    <text evidence="3">The sequence shown here is derived from an EMBL/GenBank/DDBJ whole genome shotgun (WGS) entry which is preliminary data.</text>
</comment>
<protein>
    <recommendedName>
        <fullName evidence="2">UPF0033 domain-containing protein</fullName>
    </recommendedName>
</protein>
<keyword evidence="4" id="KW-1185">Reference proteome</keyword>
<accession>A0A178MHE4</accession>
<dbReference type="PANTHER" id="PTHR33279:SF2">
    <property type="entry name" value="SULFUR CARRIER PROTEIN TUSA"/>
    <property type="match status" value="1"/>
</dbReference>
<dbReference type="PANTHER" id="PTHR33279">
    <property type="entry name" value="SULFUR CARRIER PROTEIN YEDF-RELATED"/>
    <property type="match status" value="1"/>
</dbReference>
<dbReference type="InterPro" id="IPR001455">
    <property type="entry name" value="TusA-like"/>
</dbReference>
<proteinExistence type="inferred from homology"/>
<dbReference type="PROSITE" id="PS01148">
    <property type="entry name" value="UPF0033"/>
    <property type="match status" value="1"/>
</dbReference>
<dbReference type="RefSeq" id="WP_066783616.1">
    <property type="nucleotide sequence ID" value="NZ_LWQS01000036.1"/>
</dbReference>
<dbReference type="OrthoDB" id="9796234at2"/>
<feature type="domain" description="UPF0033" evidence="2">
    <location>
        <begin position="8"/>
        <end position="32"/>
    </location>
</feature>
<reference evidence="3 4" key="1">
    <citation type="submission" date="2016-04" db="EMBL/GenBank/DDBJ databases">
        <title>Chloroflexus islandicus sp. nov., a thermophilic filamentous anoxygenic phototrophic bacterium from geyser Strokkur (Iceland).</title>
        <authorList>
            <person name="Gaisin V.A."/>
            <person name="Kalashnikov A.M."/>
            <person name="Sukhacheva M.V."/>
            <person name="Grouzdev D.S."/>
            <person name="Ivanov T.M."/>
            <person name="Kuznetsov B."/>
            <person name="Gorlenko V.M."/>
        </authorList>
    </citation>
    <scope>NUCLEOTIDE SEQUENCE [LARGE SCALE GENOMIC DNA]</scope>
    <source>
        <strain evidence="4">isl-2</strain>
    </source>
</reference>
<dbReference type="CDD" id="cd00291">
    <property type="entry name" value="SirA_YedF_YeeD"/>
    <property type="match status" value="1"/>
</dbReference>
<dbReference type="Pfam" id="PF01206">
    <property type="entry name" value="TusA"/>
    <property type="match status" value="1"/>
</dbReference>
<evidence type="ECO:0000256" key="1">
    <source>
        <dbReference type="ARBA" id="ARBA00008984"/>
    </source>
</evidence>
<dbReference type="InterPro" id="IPR036868">
    <property type="entry name" value="TusA-like_sf"/>
</dbReference>
<dbReference type="Gene3D" id="3.30.110.40">
    <property type="entry name" value="TusA-like domain"/>
    <property type="match status" value="1"/>
</dbReference>